<feature type="domain" description="Endonuclease/exonuclease/phosphatase" evidence="2">
    <location>
        <begin position="8"/>
        <end position="294"/>
    </location>
</feature>
<evidence type="ECO:0000313" key="3">
    <source>
        <dbReference type="EMBL" id="EEW26896.1"/>
    </source>
</evidence>
<dbReference type="SUPFAM" id="SSF56219">
    <property type="entry name" value="DNase I-like"/>
    <property type="match status" value="1"/>
</dbReference>
<gene>
    <name evidence="3" type="ORF">Rsw2DRAFT_0131</name>
</gene>
<dbReference type="GO" id="GO:0003824">
    <property type="term" value="F:catalytic activity"/>
    <property type="evidence" value="ECO:0007669"/>
    <property type="project" value="InterPro"/>
</dbReference>
<keyword evidence="4" id="KW-1185">Reference proteome</keyword>
<proteinExistence type="predicted"/>
<accession>C8RWF3</accession>
<dbReference type="Pfam" id="PF03372">
    <property type="entry name" value="Exo_endo_phos"/>
    <property type="match status" value="1"/>
</dbReference>
<dbReference type="RefSeq" id="WP_008027010.1">
    <property type="nucleotide sequence ID" value="NZ_ACYY01000001.1"/>
</dbReference>
<dbReference type="AlphaFoldDB" id="C8RWF3"/>
<sequence>MLRDILKGDDPQIAAAVQVVTALDADVLVLTAVDYDLDLVALSAFADLLAQAGAPYPYRFALRPNTGRATGLDLDGNGFPGDARDAQGYGRFAGEAGMAVLSRLPIDTASARDFSGFLWRDLPGALLPDPFPGAEIQRLSTTGHWEVPVTLPDGRNLALLVWYATPPIFDGPEDRNGRRNHDEAAFWARLIDGALPFPAPATPFILLGDANLDPVDGDGLTAGIAGLLAHPALQDPGPRGTSGRVDPGQQGDAALDTADYTADAGPGGLRVDYILPSVDLTVTGSGVLWPPESDPLAATLAAASRHRPVWVEINLP</sequence>
<dbReference type="InterPro" id="IPR005135">
    <property type="entry name" value="Endo/exonuclease/phosphatase"/>
</dbReference>
<evidence type="ECO:0000256" key="1">
    <source>
        <dbReference type="SAM" id="MobiDB-lite"/>
    </source>
</evidence>
<feature type="region of interest" description="Disordered" evidence="1">
    <location>
        <begin position="231"/>
        <end position="253"/>
    </location>
</feature>
<reference evidence="3 4" key="1">
    <citation type="submission" date="2009-08" db="EMBL/GenBank/DDBJ databases">
        <title>The draft genome of Rhodobacter sp. SW2.</title>
        <authorList>
            <consortium name="US DOE Joint Genome Institute (JGI-PGF)"/>
            <person name="Lucas S."/>
            <person name="Copeland A."/>
            <person name="Lapidus A."/>
            <person name="Glavina del Rio T."/>
            <person name="Tice H."/>
            <person name="Bruce D."/>
            <person name="Goodwin L."/>
            <person name="Pitluck S."/>
            <person name="Larimer F."/>
            <person name="Land M.L."/>
            <person name="Hauser L."/>
            <person name="Emerson D."/>
        </authorList>
    </citation>
    <scope>NUCLEOTIDE SEQUENCE [LARGE SCALE GENOMIC DNA]</scope>
    <source>
        <strain evidence="3 4">SW2</strain>
    </source>
</reference>
<dbReference type="Proteomes" id="UP000010121">
    <property type="component" value="Unassembled WGS sequence"/>
</dbReference>
<organism evidence="3 4">
    <name type="scientific">Rhodobacter ferrooxidans</name>
    <dbReference type="NCBI Taxonomy" id="371731"/>
    <lineage>
        <taxon>Bacteria</taxon>
        <taxon>Pseudomonadati</taxon>
        <taxon>Pseudomonadota</taxon>
        <taxon>Alphaproteobacteria</taxon>
        <taxon>Rhodobacterales</taxon>
        <taxon>Rhodobacter group</taxon>
        <taxon>Rhodobacter</taxon>
    </lineage>
</organism>
<protein>
    <recommendedName>
        <fullName evidence="2">Endonuclease/exonuclease/phosphatase domain-containing protein</fullName>
    </recommendedName>
</protein>
<dbReference type="Gene3D" id="3.60.10.10">
    <property type="entry name" value="Endonuclease/exonuclease/phosphatase"/>
    <property type="match status" value="1"/>
</dbReference>
<evidence type="ECO:0000313" key="4">
    <source>
        <dbReference type="Proteomes" id="UP000010121"/>
    </source>
</evidence>
<dbReference type="InterPro" id="IPR036691">
    <property type="entry name" value="Endo/exonu/phosph_ase_sf"/>
</dbReference>
<name>C8RWF3_9RHOB</name>
<comment type="caution">
    <text evidence="3">The sequence shown here is derived from an EMBL/GenBank/DDBJ whole genome shotgun (WGS) entry which is preliminary data.</text>
</comment>
<dbReference type="eggNOG" id="COG3568">
    <property type="taxonomic scope" value="Bacteria"/>
</dbReference>
<dbReference type="STRING" id="371731.Rsw2DRAFT_0131"/>
<evidence type="ECO:0000259" key="2">
    <source>
        <dbReference type="Pfam" id="PF03372"/>
    </source>
</evidence>
<dbReference type="EMBL" id="ACYY01000001">
    <property type="protein sequence ID" value="EEW26896.1"/>
    <property type="molecule type" value="Genomic_DNA"/>
</dbReference>